<dbReference type="Proteomes" id="UP000248764">
    <property type="component" value="Unassembled WGS sequence"/>
</dbReference>
<evidence type="ECO:0000313" key="9">
    <source>
        <dbReference type="Proteomes" id="UP000248764"/>
    </source>
</evidence>
<dbReference type="RefSeq" id="WP_111258256.1">
    <property type="nucleotide sequence ID" value="NZ_POTW01000120.1"/>
</dbReference>
<dbReference type="InterPro" id="IPR011044">
    <property type="entry name" value="Quino_amine_DH_bsu"/>
</dbReference>
<dbReference type="EMBL" id="POTW01000120">
    <property type="protein sequence ID" value="PZF79730.1"/>
    <property type="molecule type" value="Genomic_DNA"/>
</dbReference>
<feature type="region of interest" description="Disordered" evidence="6">
    <location>
        <begin position="731"/>
        <end position="760"/>
    </location>
</feature>
<evidence type="ECO:0000256" key="5">
    <source>
        <dbReference type="PROSITE-ProRule" id="PRU01240"/>
    </source>
</evidence>
<dbReference type="SUPFAM" id="SSF50969">
    <property type="entry name" value="YVTN repeat-like/Quinoprotein amine dehydrogenase"/>
    <property type="match status" value="1"/>
</dbReference>
<reference evidence="8 9" key="1">
    <citation type="submission" date="2018-01" db="EMBL/GenBank/DDBJ databases">
        <title>Draft genome sequence of Jiangella sp. GTF31.</title>
        <authorList>
            <person name="Sahin N."/>
            <person name="Ay H."/>
            <person name="Saygin H."/>
        </authorList>
    </citation>
    <scope>NUCLEOTIDE SEQUENCE [LARGE SCALE GENOMIC DNA]</scope>
    <source>
        <strain evidence="8 9">GTF31</strain>
    </source>
</reference>
<evidence type="ECO:0000259" key="7">
    <source>
        <dbReference type="Pfam" id="PF00082"/>
    </source>
</evidence>
<comment type="similarity">
    <text evidence="1 5">Belongs to the peptidase S8 family.</text>
</comment>
<evidence type="ECO:0000256" key="6">
    <source>
        <dbReference type="SAM" id="MobiDB-lite"/>
    </source>
</evidence>
<dbReference type="Gene3D" id="3.40.50.200">
    <property type="entry name" value="Peptidase S8/S53 domain"/>
    <property type="match status" value="1"/>
</dbReference>
<evidence type="ECO:0000256" key="4">
    <source>
        <dbReference type="ARBA" id="ARBA00022825"/>
    </source>
</evidence>
<sequence>MNRRLLLALAAVVVVIVAAVAIVLVTRDDGDGDTPGTVALADEQRALLDSAVPSPDCPDEPAAAPDDDSLVALDVLRVDENDCLVTSTEYLPAGDVEARQSELLAEDGVVAAGVVGEVSLDEADDRRDQQWPLDRLGAEEGSPDLPWPDGDGAVLAVLDTGIDETHPDLGNAVIERRHYPGEGEHDPDGHGTHVAGIAAARRDNGGIIGVAPRVSVLDVPVRLKDANDNGPSWATGLVWAVNHGADAVNMSFGGPIPANPDVEEAHGLEVQAAAVYFAVTNDVVVVASGGNCGPSPFTGCDETNQQQNPSSLPDVIAVGAVQEDFDLAGYSTRNEFIDLVAPGGGDLMNTVTSTYPGGDYKSIQGTSQAAPHVAAAAALIRAAAPEASGEDIAQALLDTADLDPLDEEDRLGLGVGHGFLDIEGALDQVLAGQPPAMTPAERTHAVFVRDDELVAFDGDQLTPVMTLDPGAQVRWVEWSADGSLLTGVVGGELFAWDGSELVTQACGWCTESRGAFLEDVQVDGATGDFIVGMDYTGAMTWYDVATLTETATTTPAFPADAVGTKTLLGSVGGRLLVHESGGAQASERVWLLDPASGTAEFSADVMGSAQAPMAASADGAQVAVVTGYGACGAEVTVLEADRLTEVAVAPVPEDLIVEEVFFNGEDLYATLEQDAGDCSALAPAGLWRVDGGEWQQLSEDTPAARPLEGMDDAVEQGWLIAYPGRGVFEPPLADGPSPDELGAVTDGPWATPTHTEVPWP</sequence>
<dbReference type="PANTHER" id="PTHR43806:SF11">
    <property type="entry name" value="CEREVISIN-RELATED"/>
    <property type="match status" value="1"/>
</dbReference>
<dbReference type="PROSITE" id="PS00137">
    <property type="entry name" value="SUBTILASE_HIS"/>
    <property type="match status" value="1"/>
</dbReference>
<feature type="active site" description="Charge relay system" evidence="5">
    <location>
        <position position="190"/>
    </location>
</feature>
<dbReference type="PRINTS" id="PR00723">
    <property type="entry name" value="SUBTILISIN"/>
</dbReference>
<evidence type="ECO:0000256" key="2">
    <source>
        <dbReference type="ARBA" id="ARBA00022670"/>
    </source>
</evidence>
<protein>
    <recommendedName>
        <fullName evidence="7">Peptidase S8/S53 domain-containing protein</fullName>
    </recommendedName>
</protein>
<organism evidence="8 9">
    <name type="scientific">Jiangella anatolica</name>
    <dbReference type="NCBI Taxonomy" id="2670374"/>
    <lineage>
        <taxon>Bacteria</taxon>
        <taxon>Bacillati</taxon>
        <taxon>Actinomycetota</taxon>
        <taxon>Actinomycetes</taxon>
        <taxon>Jiangellales</taxon>
        <taxon>Jiangellaceae</taxon>
        <taxon>Jiangella</taxon>
    </lineage>
</organism>
<comment type="caution">
    <text evidence="8">The sequence shown here is derived from an EMBL/GenBank/DDBJ whole genome shotgun (WGS) entry which is preliminary data.</text>
</comment>
<dbReference type="InterPro" id="IPR023828">
    <property type="entry name" value="Peptidase_S8_Ser-AS"/>
</dbReference>
<dbReference type="PROSITE" id="PS51892">
    <property type="entry name" value="SUBTILASE"/>
    <property type="match status" value="1"/>
</dbReference>
<dbReference type="InterPro" id="IPR022398">
    <property type="entry name" value="Peptidase_S8_His-AS"/>
</dbReference>
<dbReference type="InterPro" id="IPR015500">
    <property type="entry name" value="Peptidase_S8_subtilisin-rel"/>
</dbReference>
<gene>
    <name evidence="8" type="ORF">C1I92_29715</name>
</gene>
<evidence type="ECO:0000256" key="3">
    <source>
        <dbReference type="ARBA" id="ARBA00022801"/>
    </source>
</evidence>
<dbReference type="PROSITE" id="PS00138">
    <property type="entry name" value="SUBTILASE_SER"/>
    <property type="match status" value="1"/>
</dbReference>
<dbReference type="InterPro" id="IPR050131">
    <property type="entry name" value="Peptidase_S8_subtilisin-like"/>
</dbReference>
<keyword evidence="4 5" id="KW-0720">Serine protease</keyword>
<keyword evidence="9" id="KW-1185">Reference proteome</keyword>
<dbReference type="InterPro" id="IPR000209">
    <property type="entry name" value="Peptidase_S8/S53_dom"/>
</dbReference>
<keyword evidence="3 5" id="KW-0378">Hydrolase</keyword>
<dbReference type="Pfam" id="PF00082">
    <property type="entry name" value="Peptidase_S8"/>
    <property type="match status" value="1"/>
</dbReference>
<evidence type="ECO:0000313" key="8">
    <source>
        <dbReference type="EMBL" id="PZF79730.1"/>
    </source>
</evidence>
<dbReference type="InterPro" id="IPR036852">
    <property type="entry name" value="Peptidase_S8/S53_dom_sf"/>
</dbReference>
<dbReference type="SUPFAM" id="SSF52743">
    <property type="entry name" value="Subtilisin-like"/>
    <property type="match status" value="1"/>
</dbReference>
<feature type="active site" description="Charge relay system" evidence="5">
    <location>
        <position position="159"/>
    </location>
</feature>
<dbReference type="GO" id="GO:0006508">
    <property type="term" value="P:proteolysis"/>
    <property type="evidence" value="ECO:0007669"/>
    <property type="project" value="UniProtKB-KW"/>
</dbReference>
<proteinExistence type="inferred from homology"/>
<feature type="active site" description="Charge relay system" evidence="5">
    <location>
        <position position="367"/>
    </location>
</feature>
<dbReference type="PANTHER" id="PTHR43806">
    <property type="entry name" value="PEPTIDASE S8"/>
    <property type="match status" value="1"/>
</dbReference>
<feature type="domain" description="Peptidase S8/S53" evidence="7">
    <location>
        <begin position="150"/>
        <end position="413"/>
    </location>
</feature>
<evidence type="ECO:0000256" key="1">
    <source>
        <dbReference type="ARBA" id="ARBA00011073"/>
    </source>
</evidence>
<name>A0A2W2B447_9ACTN</name>
<dbReference type="GO" id="GO:0004252">
    <property type="term" value="F:serine-type endopeptidase activity"/>
    <property type="evidence" value="ECO:0007669"/>
    <property type="project" value="UniProtKB-UniRule"/>
</dbReference>
<keyword evidence="2 5" id="KW-0645">Protease</keyword>
<dbReference type="AlphaFoldDB" id="A0A2W2B447"/>
<accession>A0A2W2B447</accession>